<dbReference type="InterPro" id="IPR054849">
    <property type="entry name" value="UPF0336_fam"/>
</dbReference>
<comment type="similarity">
    <text evidence="1">Belongs to the enoyl-CoA hydratase/isomerase family.</text>
</comment>
<evidence type="ECO:0000313" key="5">
    <source>
        <dbReference type="Proteomes" id="UP000279275"/>
    </source>
</evidence>
<dbReference type="Pfam" id="PF01575">
    <property type="entry name" value="MaoC_dehydratas"/>
    <property type="match status" value="1"/>
</dbReference>
<proteinExistence type="inferred from homology"/>
<dbReference type="Proteomes" id="UP000279275">
    <property type="component" value="Unassembled WGS sequence"/>
</dbReference>
<evidence type="ECO:0000313" key="4">
    <source>
        <dbReference type="EMBL" id="RMI30912.1"/>
    </source>
</evidence>
<comment type="caution">
    <text evidence="4">The sequence shown here is derived from an EMBL/GenBank/DDBJ whole genome shotgun (WGS) entry which is preliminary data.</text>
</comment>
<dbReference type="SUPFAM" id="SSF54637">
    <property type="entry name" value="Thioesterase/thiol ester dehydrase-isomerase"/>
    <property type="match status" value="2"/>
</dbReference>
<dbReference type="RefSeq" id="WP_122189575.1">
    <property type="nucleotide sequence ID" value="NZ_RFFH01000008.1"/>
</dbReference>
<dbReference type="PANTHER" id="PTHR43841:SF3">
    <property type="entry name" value="(3R)-HYDROXYACYL-ACP DEHYDRATASE SUBUNIT HADB"/>
    <property type="match status" value="1"/>
</dbReference>
<dbReference type="Gene3D" id="3.10.129.10">
    <property type="entry name" value="Hotdog Thioesterase"/>
    <property type="match status" value="2"/>
</dbReference>
<dbReference type="Pfam" id="PF13452">
    <property type="entry name" value="FAS1_DH_region"/>
    <property type="match status" value="1"/>
</dbReference>
<feature type="domain" description="FAS1-like dehydratase" evidence="3">
    <location>
        <begin position="23"/>
        <end position="152"/>
    </location>
</feature>
<sequence>MTINTEIDVEADPAFDPAANAAAHVGHHYCVEDYFEVGREQIREYARSVQDKHPAHWDEAGAAEFGHESLIAPLTFFSKVGIQANMRLFEEIVTGYDLSQIMQTDMVLEFHRPIRVGDRLVSDVYLHSFRQAFGGDILVTRNVVTSGDELVMVAYTTLVGRTSVEVDEKLVSAVNNVLVQGMTGNPRVERPSAPMRAEGAPLVMPVVTAGPGTRAFEDVAVGDELPVSYRSITRGDLVNYAGVSGDGNPIHWSDSIAEMVGLDNVVAHGMLTMGLAAATITSWLGNPGSVKDYSVRFTSPVYVPVDTPAQIEFSGRVKSTDPATRTAVIAITAKSEGRKIFGRATATVQLR</sequence>
<dbReference type="InterPro" id="IPR002539">
    <property type="entry name" value="MaoC-like_dom"/>
</dbReference>
<dbReference type="PANTHER" id="PTHR43841">
    <property type="entry name" value="3-HYDROXYACYL-THIOESTER DEHYDRATASE HTDX-RELATED"/>
    <property type="match status" value="1"/>
</dbReference>
<gene>
    <name evidence="4" type="primary">hadB</name>
    <name evidence="4" type="ORF">EBN03_19960</name>
</gene>
<evidence type="ECO:0000259" key="3">
    <source>
        <dbReference type="Pfam" id="PF13452"/>
    </source>
</evidence>
<evidence type="ECO:0000259" key="2">
    <source>
        <dbReference type="Pfam" id="PF01575"/>
    </source>
</evidence>
<dbReference type="NCBIfam" id="NF040620">
    <property type="entry name" value="fused_HadA_HadB"/>
    <property type="match status" value="1"/>
</dbReference>
<reference evidence="4 5" key="1">
    <citation type="submission" date="2018-10" db="EMBL/GenBank/DDBJ databases">
        <title>Isolation from cow dung.</title>
        <authorList>
            <person name="Ling L."/>
        </authorList>
    </citation>
    <scope>NUCLEOTIDE SEQUENCE [LARGE SCALE GENOMIC DNA]</scope>
    <source>
        <strain evidence="4 5">NEAU-LL90</strain>
    </source>
</reference>
<dbReference type="CDD" id="cd03453">
    <property type="entry name" value="SAV4209_like"/>
    <property type="match status" value="1"/>
</dbReference>
<dbReference type="OrthoDB" id="5415111at2"/>
<protein>
    <submittedName>
        <fullName evidence="4">(3R)-hydroxyacyl-ACP dehydratase subunit HadB</fullName>
    </submittedName>
</protein>
<dbReference type="InterPro" id="IPR029069">
    <property type="entry name" value="HotDog_dom_sf"/>
</dbReference>
<dbReference type="NCBIfam" id="NF010246">
    <property type="entry name" value="PRK13693.1"/>
    <property type="match status" value="1"/>
</dbReference>
<feature type="domain" description="MaoC-like" evidence="2">
    <location>
        <begin position="230"/>
        <end position="319"/>
    </location>
</feature>
<dbReference type="CDD" id="cd03441">
    <property type="entry name" value="R_hydratase_like"/>
    <property type="match status" value="1"/>
</dbReference>
<dbReference type="EMBL" id="RFFH01000008">
    <property type="protein sequence ID" value="RMI30912.1"/>
    <property type="molecule type" value="Genomic_DNA"/>
</dbReference>
<organism evidence="4 5">
    <name type="scientific">Nocardia stercoris</name>
    <dbReference type="NCBI Taxonomy" id="2483361"/>
    <lineage>
        <taxon>Bacteria</taxon>
        <taxon>Bacillati</taxon>
        <taxon>Actinomycetota</taxon>
        <taxon>Actinomycetes</taxon>
        <taxon>Mycobacteriales</taxon>
        <taxon>Nocardiaceae</taxon>
        <taxon>Nocardia</taxon>
    </lineage>
</organism>
<evidence type="ECO:0000256" key="1">
    <source>
        <dbReference type="ARBA" id="ARBA00005254"/>
    </source>
</evidence>
<keyword evidence="5" id="KW-1185">Reference proteome</keyword>
<dbReference type="NCBIfam" id="NF040624">
    <property type="entry name" value="HadA"/>
    <property type="match status" value="1"/>
</dbReference>
<dbReference type="AlphaFoldDB" id="A0A3M2KZR3"/>
<dbReference type="InterPro" id="IPR039569">
    <property type="entry name" value="FAS1-like_DH_region"/>
</dbReference>
<accession>A0A3M2KZR3</accession>
<name>A0A3M2KZR3_9NOCA</name>